<dbReference type="EMBL" id="JAWNGG020000205">
    <property type="protein sequence ID" value="KAK9296735.1"/>
    <property type="molecule type" value="Genomic_DNA"/>
</dbReference>
<dbReference type="Proteomes" id="UP001432146">
    <property type="component" value="Unassembled WGS sequence"/>
</dbReference>
<evidence type="ECO:0000313" key="3">
    <source>
        <dbReference type="Proteomes" id="UP001432146"/>
    </source>
</evidence>
<dbReference type="InterPro" id="IPR036691">
    <property type="entry name" value="Endo/exonu/phosph_ase_sf"/>
</dbReference>
<proteinExistence type="predicted"/>
<accession>A0AAW0ZGH4</accession>
<dbReference type="SUPFAM" id="SSF56219">
    <property type="entry name" value="DNase I-like"/>
    <property type="match status" value="1"/>
</dbReference>
<name>A0AAW0ZGH4_9HYME</name>
<sequence>MEQTIMDLTYDIIVICEPYRNLNCDEWIADQEGSVAIFKNKNRISPAIRKVAVGKRFVVVTWGEICIVGVYAPPKWLAEKFEEMLEEIDMQLERQTVDGRAMIIGDFNAKSEVWGLHREDMRGRILLE</sequence>
<evidence type="ECO:0000259" key="1">
    <source>
        <dbReference type="Pfam" id="PF14529"/>
    </source>
</evidence>
<dbReference type="InterPro" id="IPR005135">
    <property type="entry name" value="Endo/exonuclease/phosphatase"/>
</dbReference>
<dbReference type="GO" id="GO:0003824">
    <property type="term" value="F:catalytic activity"/>
    <property type="evidence" value="ECO:0007669"/>
    <property type="project" value="InterPro"/>
</dbReference>
<protein>
    <recommendedName>
        <fullName evidence="1">Endonuclease/exonuclease/phosphatase domain-containing protein</fullName>
    </recommendedName>
</protein>
<organism evidence="2 3">
    <name type="scientific">Tetragonisca angustula</name>
    <dbReference type="NCBI Taxonomy" id="166442"/>
    <lineage>
        <taxon>Eukaryota</taxon>
        <taxon>Metazoa</taxon>
        <taxon>Ecdysozoa</taxon>
        <taxon>Arthropoda</taxon>
        <taxon>Hexapoda</taxon>
        <taxon>Insecta</taxon>
        <taxon>Pterygota</taxon>
        <taxon>Neoptera</taxon>
        <taxon>Endopterygota</taxon>
        <taxon>Hymenoptera</taxon>
        <taxon>Apocrita</taxon>
        <taxon>Aculeata</taxon>
        <taxon>Apoidea</taxon>
        <taxon>Anthophila</taxon>
        <taxon>Apidae</taxon>
        <taxon>Tetragonisca</taxon>
    </lineage>
</organism>
<comment type="caution">
    <text evidence="2">The sequence shown here is derived from an EMBL/GenBank/DDBJ whole genome shotgun (WGS) entry which is preliminary data.</text>
</comment>
<evidence type="ECO:0000313" key="2">
    <source>
        <dbReference type="EMBL" id="KAK9296735.1"/>
    </source>
</evidence>
<feature type="domain" description="Endonuclease/exonuclease/phosphatase" evidence="1">
    <location>
        <begin position="65"/>
        <end position="128"/>
    </location>
</feature>
<reference evidence="2 3" key="1">
    <citation type="submission" date="2024-05" db="EMBL/GenBank/DDBJ databases">
        <title>The nuclear and mitochondrial genome assemblies of Tetragonisca angustula (Apidae: Meliponini), a tiny yet remarkable pollinator in the Neotropics.</title>
        <authorList>
            <person name="Ferrari R."/>
            <person name="Ricardo P.C."/>
            <person name="Dias F.C."/>
            <person name="Araujo N.S."/>
            <person name="Soares D.O."/>
            <person name="Zhou Q.-S."/>
            <person name="Zhu C.-D."/>
            <person name="Coutinho L."/>
            <person name="Airas M.C."/>
            <person name="Batista T.M."/>
        </authorList>
    </citation>
    <scope>NUCLEOTIDE SEQUENCE [LARGE SCALE GENOMIC DNA]</scope>
    <source>
        <strain evidence="2">ASF017062</strain>
        <tissue evidence="2">Abdomen</tissue>
    </source>
</reference>
<keyword evidence="3" id="KW-1185">Reference proteome</keyword>
<dbReference type="Gene3D" id="3.60.10.10">
    <property type="entry name" value="Endonuclease/exonuclease/phosphatase"/>
    <property type="match status" value="1"/>
</dbReference>
<gene>
    <name evidence="2" type="ORF">QLX08_009349</name>
</gene>
<dbReference type="Pfam" id="PF14529">
    <property type="entry name" value="Exo_endo_phos_2"/>
    <property type="match status" value="1"/>
</dbReference>
<dbReference type="AlphaFoldDB" id="A0AAW0ZGH4"/>